<organism evidence="1 2">
    <name type="scientific">Carex littledalei</name>
    <dbReference type="NCBI Taxonomy" id="544730"/>
    <lineage>
        <taxon>Eukaryota</taxon>
        <taxon>Viridiplantae</taxon>
        <taxon>Streptophyta</taxon>
        <taxon>Embryophyta</taxon>
        <taxon>Tracheophyta</taxon>
        <taxon>Spermatophyta</taxon>
        <taxon>Magnoliopsida</taxon>
        <taxon>Liliopsida</taxon>
        <taxon>Poales</taxon>
        <taxon>Cyperaceae</taxon>
        <taxon>Cyperoideae</taxon>
        <taxon>Cariceae</taxon>
        <taxon>Carex</taxon>
        <taxon>Carex subgen. Euthyceras</taxon>
    </lineage>
</organism>
<protein>
    <submittedName>
        <fullName evidence="1">Uncharacterized protein</fullName>
    </submittedName>
</protein>
<evidence type="ECO:0000313" key="1">
    <source>
        <dbReference type="EMBL" id="KAF3326744.1"/>
    </source>
</evidence>
<gene>
    <name evidence="1" type="ORF">FCM35_KLT08374</name>
</gene>
<dbReference type="Proteomes" id="UP000623129">
    <property type="component" value="Unassembled WGS sequence"/>
</dbReference>
<proteinExistence type="predicted"/>
<accession>A0A833VKB9</accession>
<dbReference type="OrthoDB" id="268763at2759"/>
<keyword evidence="2" id="KW-1185">Reference proteome</keyword>
<reference evidence="1" key="1">
    <citation type="submission" date="2020-01" db="EMBL/GenBank/DDBJ databases">
        <title>Genome sequence of Kobresia littledalei, the first chromosome-level genome in the family Cyperaceae.</title>
        <authorList>
            <person name="Qu G."/>
        </authorList>
    </citation>
    <scope>NUCLEOTIDE SEQUENCE</scope>
    <source>
        <strain evidence="1">C.B.Clarke</strain>
        <tissue evidence="1">Leaf</tissue>
    </source>
</reference>
<name>A0A833VKB9_9POAL</name>
<comment type="caution">
    <text evidence="1">The sequence shown here is derived from an EMBL/GenBank/DDBJ whole genome shotgun (WGS) entry which is preliminary data.</text>
</comment>
<dbReference type="EMBL" id="SWLB01000018">
    <property type="protein sequence ID" value="KAF3326744.1"/>
    <property type="molecule type" value="Genomic_DNA"/>
</dbReference>
<evidence type="ECO:0000313" key="2">
    <source>
        <dbReference type="Proteomes" id="UP000623129"/>
    </source>
</evidence>
<dbReference type="AlphaFoldDB" id="A0A833VKB9"/>
<sequence>MQLLVLSNHDLIDVLTFCPFVGSDNVSALVGPQLGQLSSHCRVETFGAMAKTEKIAFILEQAIVYHPQIKSKRPDYIRRSNRRNIITPIELFSDKISPENSATVLTVNFGEQEKDGY</sequence>